<accession>A0A367G378</accession>
<keyword evidence="1" id="KW-1133">Transmembrane helix</keyword>
<sequence>MSNLTKSIPADERKMLRKAFWRSFTLYAAVSPAKQGASGFCYSLMPFINKFYKNDEEGKKAALTRSMSYFNTTITLSTFIMGLVASMEKKNSEQKDFDASSINAVKSSLMGPLAGIGDSIFWGVLRVIAAGIAVGLGASGNVLAPIVFLLLFNIPSILVKYYGTFLGYKLGSEYIQKVYASGLMNILTKAASIVGLIMVGGMTASMVTFNSTYELTMKGESVLNLQNMLDQIFIGIVPLGLTLLCYYLLKKKNISITVLIIGVIILSILLSLLGIA</sequence>
<organism evidence="2 3">
    <name type="scientific">Blautia obeum</name>
    <dbReference type="NCBI Taxonomy" id="40520"/>
    <lineage>
        <taxon>Bacteria</taxon>
        <taxon>Bacillati</taxon>
        <taxon>Bacillota</taxon>
        <taxon>Clostridia</taxon>
        <taxon>Lachnospirales</taxon>
        <taxon>Lachnospiraceae</taxon>
        <taxon>Blautia</taxon>
    </lineage>
</organism>
<feature type="transmembrane region" description="Helical" evidence="1">
    <location>
        <begin position="183"/>
        <end position="209"/>
    </location>
</feature>
<dbReference type="PANTHER" id="PTHR32502:SF23">
    <property type="entry name" value="TRANSPORT PROTEIN, PTS SYSTEM"/>
    <property type="match status" value="1"/>
</dbReference>
<protein>
    <submittedName>
        <fullName evidence="2">PTS mannose transporter subunit IID</fullName>
    </submittedName>
</protein>
<dbReference type="RefSeq" id="WP_021651182.1">
    <property type="nucleotide sequence ID" value="NZ_PSQG01000006.1"/>
</dbReference>
<feature type="transmembrane region" description="Helical" evidence="1">
    <location>
        <begin position="229"/>
        <end position="249"/>
    </location>
</feature>
<evidence type="ECO:0000313" key="3">
    <source>
        <dbReference type="Proteomes" id="UP000253208"/>
    </source>
</evidence>
<evidence type="ECO:0000313" key="2">
    <source>
        <dbReference type="EMBL" id="RCH44948.1"/>
    </source>
</evidence>
<dbReference type="GO" id="GO:0009401">
    <property type="term" value="P:phosphoenolpyruvate-dependent sugar phosphotransferase system"/>
    <property type="evidence" value="ECO:0007669"/>
    <property type="project" value="InterPro"/>
</dbReference>
<name>A0A367G378_9FIRM</name>
<gene>
    <name evidence="2" type="ORF">C4886_05725</name>
</gene>
<keyword evidence="1" id="KW-0812">Transmembrane</keyword>
<evidence type="ECO:0000256" key="1">
    <source>
        <dbReference type="SAM" id="Phobius"/>
    </source>
</evidence>
<dbReference type="PANTHER" id="PTHR32502">
    <property type="entry name" value="N-ACETYLGALACTOSAMINE PERMEASE II COMPONENT-RELATED"/>
    <property type="match status" value="1"/>
</dbReference>
<dbReference type="Pfam" id="PF03613">
    <property type="entry name" value="EIID-AGA"/>
    <property type="match status" value="1"/>
</dbReference>
<feature type="transmembrane region" description="Helical" evidence="1">
    <location>
        <begin position="256"/>
        <end position="275"/>
    </location>
</feature>
<comment type="caution">
    <text evidence="2">The sequence shown here is derived from an EMBL/GenBank/DDBJ whole genome shotgun (WGS) entry which is preliminary data.</text>
</comment>
<dbReference type="PROSITE" id="PS51108">
    <property type="entry name" value="PTS_EIID"/>
    <property type="match status" value="1"/>
</dbReference>
<dbReference type="InterPro" id="IPR050303">
    <property type="entry name" value="GatZ_KbaZ_carbometab"/>
</dbReference>
<dbReference type="EMBL" id="PSQG01000006">
    <property type="protein sequence ID" value="RCH44948.1"/>
    <property type="molecule type" value="Genomic_DNA"/>
</dbReference>
<dbReference type="InterPro" id="IPR004704">
    <property type="entry name" value="PTS_IID_man"/>
</dbReference>
<proteinExistence type="predicted"/>
<reference evidence="2 3" key="1">
    <citation type="submission" date="2018-02" db="EMBL/GenBank/DDBJ databases">
        <title>Complete genome sequencing of Faecalibacterium prausnitzii strains isolated from the human gut.</title>
        <authorList>
            <person name="Fitzgerald B.C."/>
            <person name="Shkoporov A.N."/>
            <person name="Ross P.R."/>
            <person name="Hill C."/>
        </authorList>
    </citation>
    <scope>NUCLEOTIDE SEQUENCE [LARGE SCALE GENOMIC DNA]</scope>
    <source>
        <strain evidence="2 3">APC942/31-1</strain>
    </source>
</reference>
<dbReference type="GO" id="GO:0005886">
    <property type="term" value="C:plasma membrane"/>
    <property type="evidence" value="ECO:0007669"/>
    <property type="project" value="TreeGrafter"/>
</dbReference>
<dbReference type="Proteomes" id="UP000253208">
    <property type="component" value="Unassembled WGS sequence"/>
</dbReference>
<keyword evidence="1" id="KW-0472">Membrane</keyword>
<feature type="transmembrane region" description="Helical" evidence="1">
    <location>
        <begin position="68"/>
        <end position="87"/>
    </location>
</feature>
<dbReference type="AlphaFoldDB" id="A0A367G378"/>